<evidence type="ECO:0000313" key="5">
    <source>
        <dbReference type="EMBL" id="KAE8658430.1"/>
    </source>
</evidence>
<feature type="region of interest" description="Disordered" evidence="3">
    <location>
        <begin position="216"/>
        <end position="236"/>
    </location>
</feature>
<proteinExistence type="predicted"/>
<dbReference type="InterPro" id="IPR000010">
    <property type="entry name" value="Cystatin_dom"/>
</dbReference>
<name>A0A6A2WU27_HIBSY</name>
<keyword evidence="1" id="KW-0646">Protease inhibitor</keyword>
<dbReference type="Gene3D" id="3.10.450.10">
    <property type="match status" value="1"/>
</dbReference>
<comment type="caution">
    <text evidence="5">The sequence shown here is derived from an EMBL/GenBank/DDBJ whole genome shotgun (WGS) entry which is preliminary data.</text>
</comment>
<evidence type="ECO:0000256" key="1">
    <source>
        <dbReference type="ARBA" id="ARBA00022690"/>
    </source>
</evidence>
<dbReference type="PANTHER" id="PTHR47373:SF1">
    <property type="entry name" value="CYSTEINE PROTEINASE INHIBITOR 2"/>
    <property type="match status" value="1"/>
</dbReference>
<dbReference type="GO" id="GO:0004869">
    <property type="term" value="F:cysteine-type endopeptidase inhibitor activity"/>
    <property type="evidence" value="ECO:0007669"/>
    <property type="project" value="UniProtKB-KW"/>
</dbReference>
<dbReference type="PANTHER" id="PTHR47373">
    <property type="entry name" value="CYSTEINE PROTEINASE INHIBITOR 2"/>
    <property type="match status" value="1"/>
</dbReference>
<dbReference type="Pfam" id="PF16845">
    <property type="entry name" value="SQAPI"/>
    <property type="match status" value="1"/>
</dbReference>
<keyword evidence="6" id="KW-1185">Reference proteome</keyword>
<evidence type="ECO:0000313" key="6">
    <source>
        <dbReference type="Proteomes" id="UP000436088"/>
    </source>
</evidence>
<dbReference type="SMART" id="SM00043">
    <property type="entry name" value="CY"/>
    <property type="match status" value="1"/>
</dbReference>
<dbReference type="EMBL" id="VEPZ02001744">
    <property type="protein sequence ID" value="KAE8658430.1"/>
    <property type="molecule type" value="Genomic_DNA"/>
</dbReference>
<feature type="domain" description="Cystatin" evidence="4">
    <location>
        <begin position="14"/>
        <end position="99"/>
    </location>
</feature>
<organism evidence="5 6">
    <name type="scientific">Hibiscus syriacus</name>
    <name type="common">Rose of Sharon</name>
    <dbReference type="NCBI Taxonomy" id="106335"/>
    <lineage>
        <taxon>Eukaryota</taxon>
        <taxon>Viridiplantae</taxon>
        <taxon>Streptophyta</taxon>
        <taxon>Embryophyta</taxon>
        <taxon>Tracheophyta</taxon>
        <taxon>Spermatophyta</taxon>
        <taxon>Magnoliopsida</taxon>
        <taxon>eudicotyledons</taxon>
        <taxon>Gunneridae</taxon>
        <taxon>Pentapetalae</taxon>
        <taxon>rosids</taxon>
        <taxon>malvids</taxon>
        <taxon>Malvales</taxon>
        <taxon>Malvaceae</taxon>
        <taxon>Malvoideae</taxon>
        <taxon>Hibiscus</taxon>
    </lineage>
</organism>
<gene>
    <name evidence="5" type="ORF">F3Y22_tig00116971pilonHSYRG00460</name>
</gene>
<evidence type="ECO:0000256" key="3">
    <source>
        <dbReference type="SAM" id="MobiDB-lite"/>
    </source>
</evidence>
<dbReference type="SUPFAM" id="SSF54403">
    <property type="entry name" value="Cystatin/monellin"/>
    <property type="match status" value="1"/>
</dbReference>
<evidence type="ECO:0000259" key="4">
    <source>
        <dbReference type="SMART" id="SM00043"/>
    </source>
</evidence>
<dbReference type="InterPro" id="IPR046350">
    <property type="entry name" value="Cystatin_sf"/>
</dbReference>
<evidence type="ECO:0000256" key="2">
    <source>
        <dbReference type="ARBA" id="ARBA00022704"/>
    </source>
</evidence>
<keyword evidence="2" id="KW-0789">Thiol protease inhibitor</keyword>
<dbReference type="AlphaFoldDB" id="A0A6A2WU27"/>
<accession>A0A6A2WU27</accession>
<dbReference type="Proteomes" id="UP000436088">
    <property type="component" value="Unassembled WGS sequence"/>
</dbReference>
<reference evidence="5" key="1">
    <citation type="submission" date="2019-09" db="EMBL/GenBank/DDBJ databases">
        <title>Draft genome information of white flower Hibiscus syriacus.</title>
        <authorList>
            <person name="Kim Y.-M."/>
        </authorList>
    </citation>
    <scope>NUCLEOTIDE SEQUENCE [LARGE SCALE GENOMIC DNA]</scope>
    <source>
        <strain evidence="5">YM2019G1</strain>
    </source>
</reference>
<protein>
    <submittedName>
        <fullName evidence="5">Cysteine proteinase inhibitor</fullName>
    </submittedName>
</protein>
<sequence>MQLSRSQSLAPLGNIELEAEKPIGDATANKEVEELGRFAVEENNKKGNALEFVKVVQAAQQDTKYFLKIEASDKGEKKTFSAVVLLQSGKKELCHVGYRVPPVPCYMLTWLTRGYNASPDPRYTPRRGIVPPLLSAIHGHSSVTPYDMYRCGSTNNQYGNIVSSSRGRHSSANFFDHMEMPSTQPSVQFSFDTMASSSRGRHSTASFFDLNVDMPSSSRGRHASKSPQFNSDDDEVLGNVAQTDPPAHMYEADYGAMYGPEFADMPHLIQSQSIDDQKICMLLCPTRKRIQLDGSRIENEEEKQHMELTVYNGPHTCCARGVNQDHPNLDSEMICQAIMPMVKTSSHIAVAMLISAIQSQYGYTISYKKAWLAKQNVIVKLHGECDTSYNELPGYELLPRTFESMLQDLRAKNEEGYDYISLIDKEMWTNAYDGGYRYGHMTTNLAEAINSTLKGAHHLPIAALVKTTYFRLGALFAKLGGQAQTWMQGGHVYHPRLVADLQKKLLHQMECL</sequence>
<dbReference type="CDD" id="cd00042">
    <property type="entry name" value="CY"/>
    <property type="match status" value="1"/>
</dbReference>